<organism evidence="10 11">
    <name type="scientific">Dermatophagoides pteronyssinus</name>
    <name type="common">European house dust mite</name>
    <dbReference type="NCBI Taxonomy" id="6956"/>
    <lineage>
        <taxon>Eukaryota</taxon>
        <taxon>Metazoa</taxon>
        <taxon>Ecdysozoa</taxon>
        <taxon>Arthropoda</taxon>
        <taxon>Chelicerata</taxon>
        <taxon>Arachnida</taxon>
        <taxon>Acari</taxon>
        <taxon>Acariformes</taxon>
        <taxon>Sarcoptiformes</taxon>
        <taxon>Astigmata</taxon>
        <taxon>Psoroptidia</taxon>
        <taxon>Analgoidea</taxon>
        <taxon>Pyroglyphidae</taxon>
        <taxon>Dermatophagoidinae</taxon>
        <taxon>Dermatophagoides</taxon>
    </lineage>
</organism>
<evidence type="ECO:0000313" key="10">
    <source>
        <dbReference type="EMBL" id="KAH9418382.1"/>
    </source>
</evidence>
<evidence type="ECO:0000256" key="1">
    <source>
        <dbReference type="ARBA" id="ARBA00004759"/>
    </source>
</evidence>
<dbReference type="InterPro" id="IPR010300">
    <property type="entry name" value="CDO_1"/>
</dbReference>
<dbReference type="InterPro" id="IPR014710">
    <property type="entry name" value="RmlC-like_jellyroll"/>
</dbReference>
<protein>
    <recommendedName>
        <fullName evidence="3 9">Cysteine dioxygenase</fullName>
        <ecNumber evidence="3 9">1.13.11.20</ecNumber>
    </recommendedName>
</protein>
<evidence type="ECO:0000256" key="6">
    <source>
        <dbReference type="ARBA" id="ARBA00022964"/>
    </source>
</evidence>
<evidence type="ECO:0000256" key="4">
    <source>
        <dbReference type="ARBA" id="ARBA00022723"/>
    </source>
</evidence>
<comment type="pathway">
    <text evidence="1 9">Organosulfur biosynthesis; taurine biosynthesis; hypotaurine from L-cysteine: step 1/2.</text>
</comment>
<keyword evidence="4 9" id="KW-0479">Metal-binding</keyword>
<dbReference type="Pfam" id="PF05995">
    <property type="entry name" value="CDO_I"/>
    <property type="match status" value="1"/>
</dbReference>
<dbReference type="PANTHER" id="PTHR12918:SF1">
    <property type="entry name" value="CYSTEINE DIOXYGENASE TYPE 1"/>
    <property type="match status" value="1"/>
</dbReference>
<evidence type="ECO:0000256" key="3">
    <source>
        <dbReference type="ARBA" id="ARBA00013133"/>
    </source>
</evidence>
<dbReference type="EC" id="1.13.11.20" evidence="3 9"/>
<dbReference type="Gene3D" id="2.60.120.10">
    <property type="entry name" value="Jelly Rolls"/>
    <property type="match status" value="1"/>
</dbReference>
<reference evidence="10 11" key="2">
    <citation type="journal article" date="2022" name="Mol. Biol. Evol.">
        <title>Comparative Genomics Reveals Insights into the Divergent Evolution of Astigmatic Mites and Household Pest Adaptations.</title>
        <authorList>
            <person name="Xiong Q."/>
            <person name="Wan A.T."/>
            <person name="Liu X."/>
            <person name="Fung C.S."/>
            <person name="Xiao X."/>
            <person name="Malainual N."/>
            <person name="Hou J."/>
            <person name="Wang L."/>
            <person name="Wang M."/>
            <person name="Yang K.Y."/>
            <person name="Cui Y."/>
            <person name="Leung E.L."/>
            <person name="Nong W."/>
            <person name="Shin S.K."/>
            <person name="Au S.W."/>
            <person name="Jeong K.Y."/>
            <person name="Chew F.T."/>
            <person name="Hui J.H."/>
            <person name="Leung T.F."/>
            <person name="Tungtrongchitr A."/>
            <person name="Zhong N."/>
            <person name="Liu Z."/>
            <person name="Tsui S.K."/>
        </authorList>
    </citation>
    <scope>NUCLEOTIDE SEQUENCE [LARGE SCALE GENOMIC DNA]</scope>
    <source>
        <strain evidence="10">Derp</strain>
    </source>
</reference>
<dbReference type="CDD" id="cd10548">
    <property type="entry name" value="cupin_CDO"/>
    <property type="match status" value="1"/>
</dbReference>
<comment type="cofactor">
    <cofactor evidence="9">
        <name>Fe cation</name>
        <dbReference type="ChEBI" id="CHEBI:24875"/>
    </cofactor>
    <text evidence="9">Binds 1 Fe cation per subunit.</text>
</comment>
<dbReference type="GO" id="GO:0051213">
    <property type="term" value="F:dioxygenase activity"/>
    <property type="evidence" value="ECO:0007669"/>
    <property type="project" value="UniProtKB-KW"/>
</dbReference>
<evidence type="ECO:0000256" key="5">
    <source>
        <dbReference type="ARBA" id="ARBA00022784"/>
    </source>
</evidence>
<comment type="similarity">
    <text evidence="2 9">Belongs to the cysteine dioxygenase family.</text>
</comment>
<keyword evidence="7 9" id="KW-0560">Oxidoreductase</keyword>
<comment type="caution">
    <text evidence="10">The sequence shown here is derived from an EMBL/GenBank/DDBJ whole genome shotgun (WGS) entry which is preliminary data.</text>
</comment>
<comment type="catalytic activity">
    <reaction evidence="9">
        <text>L-cysteine + O2 = 3-sulfino-L-alanine + H(+)</text>
        <dbReference type="Rhea" id="RHEA:20441"/>
        <dbReference type="ChEBI" id="CHEBI:15378"/>
        <dbReference type="ChEBI" id="CHEBI:15379"/>
        <dbReference type="ChEBI" id="CHEBI:35235"/>
        <dbReference type="ChEBI" id="CHEBI:61085"/>
        <dbReference type="EC" id="1.13.11.20"/>
    </reaction>
</comment>
<dbReference type="Proteomes" id="UP000887458">
    <property type="component" value="Unassembled WGS sequence"/>
</dbReference>
<keyword evidence="8 9" id="KW-0408">Iron</keyword>
<evidence type="ECO:0000256" key="7">
    <source>
        <dbReference type="ARBA" id="ARBA00023002"/>
    </source>
</evidence>
<evidence type="ECO:0000256" key="8">
    <source>
        <dbReference type="ARBA" id="ARBA00023004"/>
    </source>
</evidence>
<name>A0ABQ8J763_DERPT</name>
<keyword evidence="6 9" id="KW-0223">Dioxygenase</keyword>
<proteinExistence type="inferred from homology"/>
<keyword evidence="5" id="KW-0883">Thioether bond</keyword>
<keyword evidence="11" id="KW-1185">Reference proteome</keyword>
<dbReference type="PANTHER" id="PTHR12918">
    <property type="entry name" value="CYSTEINE DIOXYGENASE"/>
    <property type="match status" value="1"/>
</dbReference>
<evidence type="ECO:0000313" key="11">
    <source>
        <dbReference type="Proteomes" id="UP000887458"/>
    </source>
</evidence>
<dbReference type="SUPFAM" id="SSF51182">
    <property type="entry name" value="RmlC-like cupins"/>
    <property type="match status" value="1"/>
</dbReference>
<evidence type="ECO:0000256" key="9">
    <source>
        <dbReference type="RuleBase" id="RU366010"/>
    </source>
</evidence>
<gene>
    <name evidence="10" type="primary">CDO1</name>
    <name evidence="10" type="ORF">DERP_010251</name>
</gene>
<dbReference type="InterPro" id="IPR011051">
    <property type="entry name" value="RmlC_Cupin_sf"/>
</dbReference>
<accession>A0ABQ8J763</accession>
<sequence length="281" mass="32193">MSPISIAQNNDAIYGQQTKSLKSFDELLQKIQKLFESNEIDVDQLKQLMQSYESNPADWIKYVNLSKERYTRVLIDGGNGKYNLMLLCWPANTGSSIHDHPDSHCILKVLAGTVSEVRYCWPKDSYKDDHCDGGIGGNDDHHKNGEEEGMIIADENRLQTQNVAYINDSIGLHRVMNPDPTMPAFSLHLYSPPFDYCRIFDEKTGKYQTINVGFDPKEIEAVKYRVKRRTAAANNSNCDINHHHHHNHPHQNSFGSKDVLVFEMDHNPKHRQQQQDGKTRS</sequence>
<reference evidence="10 11" key="1">
    <citation type="journal article" date="2018" name="J. Allergy Clin. Immunol.">
        <title>High-quality assembly of Dermatophagoides pteronyssinus genome and transcriptome reveals a wide range of novel allergens.</title>
        <authorList>
            <person name="Liu X.Y."/>
            <person name="Yang K.Y."/>
            <person name="Wang M.Q."/>
            <person name="Kwok J.S."/>
            <person name="Zeng X."/>
            <person name="Yang Z."/>
            <person name="Xiao X.J."/>
            <person name="Lau C.P."/>
            <person name="Li Y."/>
            <person name="Huang Z.M."/>
            <person name="Ba J.G."/>
            <person name="Yim A.K."/>
            <person name="Ouyang C.Y."/>
            <person name="Ngai S.M."/>
            <person name="Chan T.F."/>
            <person name="Leung E.L."/>
            <person name="Liu L."/>
            <person name="Liu Z.G."/>
            <person name="Tsui S.K."/>
        </authorList>
    </citation>
    <scope>NUCLEOTIDE SEQUENCE [LARGE SCALE GENOMIC DNA]</scope>
    <source>
        <strain evidence="10">Derp</strain>
    </source>
</reference>
<dbReference type="EMBL" id="NJHN03000064">
    <property type="protein sequence ID" value="KAH9418382.1"/>
    <property type="molecule type" value="Genomic_DNA"/>
</dbReference>
<evidence type="ECO:0000256" key="2">
    <source>
        <dbReference type="ARBA" id="ARBA00006622"/>
    </source>
</evidence>